<feature type="region of interest" description="Disordered" evidence="2">
    <location>
        <begin position="512"/>
        <end position="531"/>
    </location>
</feature>
<dbReference type="Gene3D" id="1.10.287.1490">
    <property type="match status" value="1"/>
</dbReference>
<sequence>MNGRSRFLWMIVTCCATSTTLVSSSSRADKTHSLRERIDRLVESRRIGPVAERCDDPTFARRVYLDLLGRIPTLEETKEFLSDPAADKRERLVDRLLDSPECDRHLAVQLDLLLMERRGGKHVKSKDFRSFLLESLRDDRSYLDIVRTILAADGTDEKTRAAAAFYLERDVEPHALTRDVGRIFFGVDLQCAQCHNHPLVDDYHQSDYYGLHAYFVRASLFRPNRKKPAVIAERATGESDFRSVFTDRTGRSGPRFPGGSESAETSRRPQDRYRVEPAKNVRPIPQVSRLSQLAESLTAGPSTEFNRTAANRLWAMLFGRGLVDPVDLHHSRNPACYPKLLELIGAEFANSGYDIKGFLGELAKSRVYQRSFQIPTAQPNPSLIANELEAAKRRAKELSEKAEQADAGLAALVDKLDEALAAAEPLRKSELEKLNQAADSLKKRDAANAKVASRKKEFDGQETKVKLIQDAVTTTKAASEAIKDPELSAALSTLQKKAADFGKRLEEIKKARDKEQAAAETAESTLRAHTQEADKAIAARKPLEAAIRAERAKLLEAREKAAEWWTKSTNAQREVRLLQAVVDFEQARGEIVASQRAIAASEARIVKQEAAMTAVRTSLNPLEAKRHESQAEVEKLRKQHDRLSAEHRAAKKHHHDLAAAIDQVAHVREKNGDLEHLADAVPLLQTGLAKLTANVDRRTKALAAHERLLRAASATLQKREAAWKQARQQLATMEASVTKEIDALARKRTSLASQQSTAETHWNAVIDQSVRRFNACDSTPLTPEQFATSILVATGQYDVLRKAAITKLDNESPAPEKPSAGQRDERDRKLEKAASDAVDSAISTFVRLYGAEPGQLQSQFFATAEQSLFLSNGTVLQSWLAPTGDNLTARLLNQKRSEDVATELYLSVLSRPATKGEAEDVGRYLESRPEKERSAAIQELCWGLLTSSEFRFRH</sequence>
<dbReference type="PANTHER" id="PTHR35889:SF3">
    <property type="entry name" value="F-BOX DOMAIN-CONTAINING PROTEIN"/>
    <property type="match status" value="1"/>
</dbReference>
<dbReference type="OrthoDB" id="289126at2"/>
<organism evidence="5 6">
    <name type="scientific">Kolteria novifilia</name>
    <dbReference type="NCBI Taxonomy" id="2527975"/>
    <lineage>
        <taxon>Bacteria</taxon>
        <taxon>Pseudomonadati</taxon>
        <taxon>Planctomycetota</taxon>
        <taxon>Planctomycetia</taxon>
        <taxon>Kolteriales</taxon>
        <taxon>Kolteriaceae</taxon>
        <taxon>Kolteria</taxon>
    </lineage>
</organism>
<feature type="region of interest" description="Disordered" evidence="2">
    <location>
        <begin position="242"/>
        <end position="272"/>
    </location>
</feature>
<evidence type="ECO:0000259" key="4">
    <source>
        <dbReference type="Pfam" id="PF07587"/>
    </source>
</evidence>
<evidence type="ECO:0000256" key="2">
    <source>
        <dbReference type="SAM" id="MobiDB-lite"/>
    </source>
</evidence>
<evidence type="ECO:0000313" key="6">
    <source>
        <dbReference type="Proteomes" id="UP000317093"/>
    </source>
</evidence>
<evidence type="ECO:0000313" key="5">
    <source>
        <dbReference type="EMBL" id="QDU60236.1"/>
    </source>
</evidence>
<evidence type="ECO:0000256" key="1">
    <source>
        <dbReference type="SAM" id="Coils"/>
    </source>
</evidence>
<proteinExistence type="predicted"/>
<evidence type="ECO:0000259" key="3">
    <source>
        <dbReference type="Pfam" id="PF07583"/>
    </source>
</evidence>
<name>A0A518AZT7_9BACT</name>
<dbReference type="PANTHER" id="PTHR35889">
    <property type="entry name" value="CYCLOINULO-OLIGOSACCHARIDE FRUCTANOTRANSFERASE-RELATED"/>
    <property type="match status" value="1"/>
</dbReference>
<keyword evidence="6" id="KW-1185">Reference proteome</keyword>
<feature type="domain" description="DUF1553" evidence="4">
    <location>
        <begin position="292"/>
        <end position="390"/>
    </location>
</feature>
<dbReference type="RefSeq" id="WP_145255767.1">
    <property type="nucleotide sequence ID" value="NZ_CP036279.1"/>
</dbReference>
<accession>A0A518AZT7</accession>
<dbReference type="Pfam" id="PF07583">
    <property type="entry name" value="PSCyt2"/>
    <property type="match status" value="1"/>
</dbReference>
<feature type="region of interest" description="Disordered" evidence="2">
    <location>
        <begin position="808"/>
        <end position="835"/>
    </location>
</feature>
<dbReference type="AlphaFoldDB" id="A0A518AZT7"/>
<dbReference type="KEGG" id="knv:Pan216_10750"/>
<dbReference type="Pfam" id="PF07587">
    <property type="entry name" value="PSD1"/>
    <property type="match status" value="1"/>
</dbReference>
<reference evidence="5 6" key="1">
    <citation type="submission" date="2019-02" db="EMBL/GenBank/DDBJ databases">
        <title>Deep-cultivation of Planctomycetes and their phenomic and genomic characterization uncovers novel biology.</title>
        <authorList>
            <person name="Wiegand S."/>
            <person name="Jogler M."/>
            <person name="Boedeker C."/>
            <person name="Pinto D."/>
            <person name="Vollmers J."/>
            <person name="Rivas-Marin E."/>
            <person name="Kohn T."/>
            <person name="Peeters S.H."/>
            <person name="Heuer A."/>
            <person name="Rast P."/>
            <person name="Oberbeckmann S."/>
            <person name="Bunk B."/>
            <person name="Jeske O."/>
            <person name="Meyerdierks A."/>
            <person name="Storesund J.E."/>
            <person name="Kallscheuer N."/>
            <person name="Luecker S."/>
            <person name="Lage O.M."/>
            <person name="Pohl T."/>
            <person name="Merkel B.J."/>
            <person name="Hornburger P."/>
            <person name="Mueller R.-W."/>
            <person name="Bruemmer F."/>
            <person name="Labrenz M."/>
            <person name="Spormann A.M."/>
            <person name="Op den Camp H."/>
            <person name="Overmann J."/>
            <person name="Amann R."/>
            <person name="Jetten M.S.M."/>
            <person name="Mascher T."/>
            <person name="Medema M.H."/>
            <person name="Devos D.P."/>
            <person name="Kaster A.-K."/>
            <person name="Ovreas L."/>
            <person name="Rohde M."/>
            <person name="Galperin M.Y."/>
            <person name="Jogler C."/>
        </authorList>
    </citation>
    <scope>NUCLEOTIDE SEQUENCE [LARGE SCALE GENOMIC DNA]</scope>
    <source>
        <strain evidence="5 6">Pan216</strain>
    </source>
</reference>
<dbReference type="EMBL" id="CP036279">
    <property type="protein sequence ID" value="QDU60236.1"/>
    <property type="molecule type" value="Genomic_DNA"/>
</dbReference>
<protein>
    <submittedName>
        <fullName evidence="5">Chromosome partition protein Smc</fullName>
    </submittedName>
</protein>
<feature type="domain" description="DUF1549" evidence="3">
    <location>
        <begin position="50"/>
        <end position="217"/>
    </location>
</feature>
<dbReference type="Proteomes" id="UP000317093">
    <property type="component" value="Chromosome"/>
</dbReference>
<feature type="coiled-coil region" evidence="1">
    <location>
        <begin position="619"/>
        <end position="653"/>
    </location>
</feature>
<dbReference type="InterPro" id="IPR022655">
    <property type="entry name" value="DUF1553"/>
</dbReference>
<dbReference type="InterPro" id="IPR011444">
    <property type="entry name" value="DUF1549"/>
</dbReference>
<keyword evidence="1" id="KW-0175">Coiled coil</keyword>
<feature type="coiled-coil region" evidence="1">
    <location>
        <begin position="385"/>
        <end position="415"/>
    </location>
</feature>
<feature type="compositionally biased region" description="Basic and acidic residues" evidence="2">
    <location>
        <begin position="822"/>
        <end position="834"/>
    </location>
</feature>
<gene>
    <name evidence="5" type="primary">smc_3</name>
    <name evidence="5" type="ORF">Pan216_10750</name>
</gene>